<proteinExistence type="predicted"/>
<comment type="caution">
    <text evidence="1">The sequence shown here is derived from an EMBL/GenBank/DDBJ whole genome shotgun (WGS) entry which is preliminary data.</text>
</comment>
<protein>
    <submittedName>
        <fullName evidence="1">Uncharacterized protein</fullName>
    </submittedName>
</protein>
<dbReference type="AlphaFoldDB" id="N1U3W4"/>
<evidence type="ECO:0000313" key="1">
    <source>
        <dbReference type="EMBL" id="EMY15193.1"/>
    </source>
</evidence>
<accession>N1U3W4</accession>
<organism evidence="1 2">
    <name type="scientific">Leptospira weilii str. Ecochallenge</name>
    <dbReference type="NCBI Taxonomy" id="1049986"/>
    <lineage>
        <taxon>Bacteria</taxon>
        <taxon>Pseudomonadati</taxon>
        <taxon>Spirochaetota</taxon>
        <taxon>Spirochaetia</taxon>
        <taxon>Leptospirales</taxon>
        <taxon>Leptospiraceae</taxon>
        <taxon>Leptospira</taxon>
    </lineage>
</organism>
<dbReference type="EMBL" id="AHMI02000107">
    <property type="protein sequence ID" value="EMY15193.1"/>
    <property type="molecule type" value="Genomic_DNA"/>
</dbReference>
<evidence type="ECO:0000313" key="2">
    <source>
        <dbReference type="Proteomes" id="UP000012249"/>
    </source>
</evidence>
<dbReference type="Proteomes" id="UP000012249">
    <property type="component" value="Unassembled WGS sequence"/>
</dbReference>
<name>N1U3W4_9LEPT</name>
<gene>
    <name evidence="1" type="ORF">LEP1GSC043_2160</name>
</gene>
<reference evidence="1 2" key="1">
    <citation type="submission" date="2013-02" db="EMBL/GenBank/DDBJ databases">
        <authorList>
            <person name="Harkins D.M."/>
            <person name="Durkin A.S."/>
            <person name="Brinkac L.M."/>
            <person name="Haft D.H."/>
            <person name="Selengut J.D."/>
            <person name="Sanka R."/>
            <person name="DePew J."/>
            <person name="Purushe J."/>
            <person name="Haake D.A."/>
            <person name="Matsunaga J."/>
            <person name="Vinetz J.M."/>
            <person name="Sutton G.G."/>
            <person name="Nierman W.C."/>
            <person name="Fouts D.E."/>
        </authorList>
    </citation>
    <scope>NUCLEOTIDE SEQUENCE [LARGE SCALE GENOMIC DNA]</scope>
    <source>
        <strain evidence="1 2">Ecochallenge</strain>
    </source>
</reference>
<sequence>MIRISAFILILAILSIEISAEGIDDYYRFPEGGMPSKITFETERKLCVFSLKNQNADPNLDYLSKGYGGVLYSGLKGLFQIFDPEVIPKSIQHAFGKPAEKVIFKKGEWNGDILEQVRKAKETSPGKDPRFLFLKTEFLSEETPPENNTLFLSGKKSGCFYHLAGTFEKKANLKWN</sequence>